<dbReference type="OrthoDB" id="9767361at2"/>
<protein>
    <submittedName>
        <fullName evidence="6">H+/Cl-antiporter ClcA</fullName>
    </submittedName>
</protein>
<sequence length="433" mass="45352">MSEERPVSPNHLFRYLWRWIPLAVMAGILAGSASALLLWSLNLATAVREDHRWLIALLPIAGLAVGLMYHYLGTSVEAGNNLILDEVHDPQRTLPVRMTPLILIGTFVTHLFGGSAGREGTAIQTGASLADQLSKPFRLSAEERRVLLMCGISAGFASVFGTPLAGAVFGLEVLMVGSVSYSALVPCVVAAFAGDLTTRAWHVSHTLYRVSEVPAISARGVLFAAIAGAIFGLVAMAFARTVHVIAARCKAMVTYSPLRPVLGGILVAAAVFAFGTTKYIGLGIPGIVAAFHGPQPPYDWAAKFLFTVVTLGTGFKGGEVTPLFFIGATLGNALAYVLPLPSSLLAGMGFVAVFAGAANTPVASTLMAVELFGAEAGAYAGIACVFSYLFSGSSGIYRSQRAGTAKVARDGAMEEDSLALEAKDDQIQGVRSQ</sequence>
<proteinExistence type="predicted"/>
<dbReference type="GO" id="GO:0016020">
    <property type="term" value="C:membrane"/>
    <property type="evidence" value="ECO:0007669"/>
    <property type="project" value="UniProtKB-SubCell"/>
</dbReference>
<evidence type="ECO:0000313" key="7">
    <source>
        <dbReference type="Proteomes" id="UP000182409"/>
    </source>
</evidence>
<evidence type="ECO:0000256" key="1">
    <source>
        <dbReference type="ARBA" id="ARBA00004141"/>
    </source>
</evidence>
<feature type="transmembrane region" description="Helical" evidence="5">
    <location>
        <begin position="53"/>
        <end position="72"/>
    </location>
</feature>
<dbReference type="Gene3D" id="1.10.3080.10">
    <property type="entry name" value="Clc chloride channel"/>
    <property type="match status" value="1"/>
</dbReference>
<dbReference type="PANTHER" id="PTHR43427">
    <property type="entry name" value="CHLORIDE CHANNEL PROTEIN CLC-E"/>
    <property type="match status" value="1"/>
</dbReference>
<evidence type="ECO:0000313" key="6">
    <source>
        <dbReference type="EMBL" id="SEC40950.1"/>
    </source>
</evidence>
<comment type="subcellular location">
    <subcellularLocation>
        <location evidence="1">Membrane</location>
        <topology evidence="1">Multi-pass membrane protein</topology>
    </subcellularLocation>
</comment>
<dbReference type="SUPFAM" id="SSF81340">
    <property type="entry name" value="Clc chloride channel"/>
    <property type="match status" value="1"/>
</dbReference>
<feature type="transmembrane region" description="Helical" evidence="5">
    <location>
        <begin position="333"/>
        <end position="358"/>
    </location>
</feature>
<dbReference type="PANTHER" id="PTHR43427:SF12">
    <property type="entry name" value="CHLORIDE TRANSPORTER"/>
    <property type="match status" value="1"/>
</dbReference>
<feature type="transmembrane region" description="Helical" evidence="5">
    <location>
        <begin position="300"/>
        <end position="326"/>
    </location>
</feature>
<dbReference type="InterPro" id="IPR050368">
    <property type="entry name" value="ClC-type_chloride_channel"/>
</dbReference>
<feature type="transmembrane region" description="Helical" evidence="5">
    <location>
        <begin position="221"/>
        <end position="239"/>
    </location>
</feature>
<feature type="transmembrane region" description="Helical" evidence="5">
    <location>
        <begin position="20"/>
        <end position="41"/>
    </location>
</feature>
<evidence type="ECO:0000256" key="5">
    <source>
        <dbReference type="SAM" id="Phobius"/>
    </source>
</evidence>
<keyword evidence="2 5" id="KW-0812">Transmembrane</keyword>
<dbReference type="EMBL" id="FNSD01000001">
    <property type="protein sequence ID" value="SEC40950.1"/>
    <property type="molecule type" value="Genomic_DNA"/>
</dbReference>
<accession>A0A1H4SA69</accession>
<dbReference type="AlphaFoldDB" id="A0A1H4SA69"/>
<dbReference type="CDD" id="cd03682">
    <property type="entry name" value="ClC_sycA_like"/>
    <property type="match status" value="1"/>
</dbReference>
<evidence type="ECO:0000256" key="3">
    <source>
        <dbReference type="ARBA" id="ARBA00022989"/>
    </source>
</evidence>
<evidence type="ECO:0000256" key="2">
    <source>
        <dbReference type="ARBA" id="ARBA00022692"/>
    </source>
</evidence>
<dbReference type="InterPro" id="IPR014743">
    <property type="entry name" value="Cl-channel_core"/>
</dbReference>
<feature type="transmembrane region" description="Helical" evidence="5">
    <location>
        <begin position="146"/>
        <end position="171"/>
    </location>
</feature>
<dbReference type="GO" id="GO:0015108">
    <property type="term" value="F:chloride transmembrane transporter activity"/>
    <property type="evidence" value="ECO:0007669"/>
    <property type="project" value="InterPro"/>
</dbReference>
<dbReference type="Proteomes" id="UP000182409">
    <property type="component" value="Unassembled WGS sequence"/>
</dbReference>
<feature type="transmembrane region" description="Helical" evidence="5">
    <location>
        <begin position="260"/>
        <end position="280"/>
    </location>
</feature>
<organism evidence="6 7">
    <name type="scientific">Terriglobus roseus</name>
    <dbReference type="NCBI Taxonomy" id="392734"/>
    <lineage>
        <taxon>Bacteria</taxon>
        <taxon>Pseudomonadati</taxon>
        <taxon>Acidobacteriota</taxon>
        <taxon>Terriglobia</taxon>
        <taxon>Terriglobales</taxon>
        <taxon>Acidobacteriaceae</taxon>
        <taxon>Terriglobus</taxon>
    </lineage>
</organism>
<dbReference type="Pfam" id="PF00654">
    <property type="entry name" value="Voltage_CLC"/>
    <property type="match status" value="1"/>
</dbReference>
<reference evidence="6 7" key="1">
    <citation type="submission" date="2016-10" db="EMBL/GenBank/DDBJ databases">
        <authorList>
            <person name="de Groot N.N."/>
        </authorList>
    </citation>
    <scope>NUCLEOTIDE SEQUENCE [LARGE SCALE GENOMIC DNA]</scope>
    <source>
        <strain evidence="6 7">AB35.6</strain>
    </source>
</reference>
<keyword evidence="3 5" id="KW-1133">Transmembrane helix</keyword>
<evidence type="ECO:0000256" key="4">
    <source>
        <dbReference type="ARBA" id="ARBA00023136"/>
    </source>
</evidence>
<feature type="transmembrane region" description="Helical" evidence="5">
    <location>
        <begin position="378"/>
        <end position="397"/>
    </location>
</feature>
<gene>
    <name evidence="6" type="ORF">SAMN05443244_3389</name>
</gene>
<name>A0A1H4SA69_9BACT</name>
<dbReference type="PRINTS" id="PR00762">
    <property type="entry name" value="CLCHANNEL"/>
</dbReference>
<dbReference type="InterPro" id="IPR001807">
    <property type="entry name" value="ClC"/>
</dbReference>
<keyword evidence="4 5" id="KW-0472">Membrane</keyword>
<dbReference type="RefSeq" id="WP_074655166.1">
    <property type="nucleotide sequence ID" value="NZ_FNSD01000001.1"/>
</dbReference>